<dbReference type="eggNOG" id="ENOG502SBJN">
    <property type="taxonomic scope" value="Eukaryota"/>
</dbReference>
<organism evidence="5 6">
    <name type="scientific">Talaromyces stipitatus (strain ATCC 10500 / CBS 375.48 / QM 6759 / NRRL 1006)</name>
    <name type="common">Penicillium stipitatum</name>
    <dbReference type="NCBI Taxonomy" id="441959"/>
    <lineage>
        <taxon>Eukaryota</taxon>
        <taxon>Fungi</taxon>
        <taxon>Dikarya</taxon>
        <taxon>Ascomycota</taxon>
        <taxon>Pezizomycotina</taxon>
        <taxon>Eurotiomycetes</taxon>
        <taxon>Eurotiomycetidae</taxon>
        <taxon>Eurotiales</taxon>
        <taxon>Trichocomaceae</taxon>
        <taxon>Talaromyces</taxon>
        <taxon>Talaromyces sect. Talaromyces</taxon>
    </lineage>
</organism>
<dbReference type="PANTHER" id="PTHR15837">
    <property type="entry name" value="RAN GUANINE NUCLEOTIDE RELEASE FACTOR"/>
    <property type="match status" value="1"/>
</dbReference>
<comment type="similarity">
    <text evidence="1">Belongs to the MOG1 family.</text>
</comment>
<dbReference type="VEuPathDB" id="FungiDB:TSTA_112980"/>
<dbReference type="PANTHER" id="PTHR15837:SF0">
    <property type="entry name" value="RAN GUANINE NUCLEOTIDE RELEASE FACTOR"/>
    <property type="match status" value="1"/>
</dbReference>
<name>B8MAP6_TALSN</name>
<reference evidence="6" key="1">
    <citation type="journal article" date="2015" name="Genome Announc.">
        <title>Genome sequence of the AIDS-associated pathogen Penicillium marneffei (ATCC18224) and its near taxonomic relative Talaromyces stipitatus (ATCC10500).</title>
        <authorList>
            <person name="Nierman W.C."/>
            <person name="Fedorova-Abrams N.D."/>
            <person name="Andrianopoulos A."/>
        </authorList>
    </citation>
    <scope>NUCLEOTIDE SEQUENCE [LARGE SCALE GENOMIC DNA]</scope>
    <source>
        <strain evidence="6">ATCC 10500 / CBS 375.48 / QM 6759 / NRRL 1006</strain>
    </source>
</reference>
<dbReference type="Proteomes" id="UP000001745">
    <property type="component" value="Unassembled WGS sequence"/>
</dbReference>
<evidence type="ECO:0000256" key="1">
    <source>
        <dbReference type="ARBA" id="ARBA00010307"/>
    </source>
</evidence>
<gene>
    <name evidence="5" type="ORF">TSTA_112980</name>
</gene>
<dbReference type="GO" id="GO:0005085">
    <property type="term" value="F:guanyl-nucleotide exchange factor activity"/>
    <property type="evidence" value="ECO:0007669"/>
    <property type="project" value="TreeGrafter"/>
</dbReference>
<dbReference type="AlphaFoldDB" id="B8MAP6"/>
<sequence>MTQIEEKGFFGGAITGAVPHGWIDGSTLREVPDHQEMFLSPTTLSNLIFEINEYVPKPSSSGISGVNSGVDVELPTAVNTSTDSDDVAAAMYHILDICDDDDTMEVVREPKRVVLRRLSSAPVYAYAGSVRFTSPRKQRRDSGIQRQNDTVSTGTGDTAAAAASGSALPIPDRSTNSCHFLLVRLPAQRTDLLVWVNVPHDEFLAQGNEGGLASEEKLAEDVIGKFVEVLDVKDWGLLGSG</sequence>
<evidence type="ECO:0000256" key="3">
    <source>
        <dbReference type="ARBA" id="ARBA00022927"/>
    </source>
</evidence>
<dbReference type="RefSeq" id="XP_002481462.1">
    <property type="nucleotide sequence ID" value="XM_002481417.1"/>
</dbReference>
<dbReference type="SUPFAM" id="SSF55724">
    <property type="entry name" value="Mog1p/PsbP-like"/>
    <property type="match status" value="1"/>
</dbReference>
<keyword evidence="3" id="KW-0653">Protein transport</keyword>
<dbReference type="STRING" id="441959.B8MAP6"/>
<protein>
    <submittedName>
        <fullName evidence="5">Ran-interacting protein Mog1, putative</fullName>
    </submittedName>
</protein>
<proteinExistence type="inferred from homology"/>
<dbReference type="OMA" id="CHFLLVR"/>
<evidence type="ECO:0000313" key="6">
    <source>
        <dbReference type="Proteomes" id="UP000001745"/>
    </source>
</evidence>
<feature type="region of interest" description="Disordered" evidence="4">
    <location>
        <begin position="134"/>
        <end position="158"/>
    </location>
</feature>
<dbReference type="InterPro" id="IPR016123">
    <property type="entry name" value="Mog1/PsbP_a/b/a-sand"/>
</dbReference>
<dbReference type="HOGENOM" id="CLU_081345_1_2_1"/>
<keyword evidence="6" id="KW-1185">Reference proteome</keyword>
<dbReference type="GeneID" id="8105763"/>
<evidence type="ECO:0000313" key="5">
    <source>
        <dbReference type="EMBL" id="EED17470.1"/>
    </source>
</evidence>
<dbReference type="InterPro" id="IPR007681">
    <property type="entry name" value="Mog1"/>
</dbReference>
<dbReference type="OrthoDB" id="10255285at2759"/>
<evidence type="ECO:0000256" key="2">
    <source>
        <dbReference type="ARBA" id="ARBA00022448"/>
    </source>
</evidence>
<dbReference type="Pfam" id="PF04603">
    <property type="entry name" value="Mog1"/>
    <property type="match status" value="1"/>
</dbReference>
<dbReference type="GO" id="GO:0005634">
    <property type="term" value="C:nucleus"/>
    <property type="evidence" value="ECO:0007669"/>
    <property type="project" value="TreeGrafter"/>
</dbReference>
<keyword evidence="2" id="KW-0813">Transport</keyword>
<dbReference type="GO" id="GO:0006606">
    <property type="term" value="P:protein import into nucleus"/>
    <property type="evidence" value="ECO:0007669"/>
    <property type="project" value="TreeGrafter"/>
</dbReference>
<dbReference type="GO" id="GO:0031267">
    <property type="term" value="F:small GTPase binding"/>
    <property type="evidence" value="ECO:0007669"/>
    <property type="project" value="TreeGrafter"/>
</dbReference>
<evidence type="ECO:0000256" key="4">
    <source>
        <dbReference type="SAM" id="MobiDB-lite"/>
    </source>
</evidence>
<dbReference type="PhylomeDB" id="B8MAP6"/>
<dbReference type="EMBL" id="EQ962655">
    <property type="protein sequence ID" value="EED17470.1"/>
    <property type="molecule type" value="Genomic_DNA"/>
</dbReference>
<dbReference type="Gene3D" id="3.40.1000.10">
    <property type="entry name" value="Mog1/PsbP, alpha/beta/alpha sandwich"/>
    <property type="match status" value="1"/>
</dbReference>
<accession>B8MAP6</accession>
<dbReference type="InParanoid" id="B8MAP6"/>